<dbReference type="GO" id="GO:0031966">
    <property type="term" value="C:mitochondrial membrane"/>
    <property type="evidence" value="ECO:0007669"/>
    <property type="project" value="UniProtKB-SubCell"/>
</dbReference>
<geneLocation type="mitochondrion" evidence="14"/>
<proteinExistence type="inferred from homology"/>
<keyword evidence="8 13" id="KW-1133">Transmembrane helix</keyword>
<feature type="transmembrane region" description="Helical" evidence="13">
    <location>
        <begin position="6"/>
        <end position="29"/>
    </location>
</feature>
<evidence type="ECO:0000256" key="8">
    <source>
        <dbReference type="ARBA" id="ARBA00022989"/>
    </source>
</evidence>
<name>A0AAU6QDU0_9ACAR</name>
<evidence type="ECO:0000256" key="5">
    <source>
        <dbReference type="ARBA" id="ARBA00022547"/>
    </source>
</evidence>
<dbReference type="InterPro" id="IPR001421">
    <property type="entry name" value="ATP8_metazoa"/>
</dbReference>
<keyword evidence="10 12" id="KW-0496">Mitochondrion</keyword>
<keyword evidence="9 12" id="KW-0406">Ion transport</keyword>
<keyword evidence="11 13" id="KW-0472">Membrane</keyword>
<protein>
    <recommendedName>
        <fullName evidence="12">ATP synthase complex subunit 8</fullName>
    </recommendedName>
</protein>
<dbReference type="Pfam" id="PF00895">
    <property type="entry name" value="ATP-synt_8"/>
    <property type="match status" value="1"/>
</dbReference>
<evidence type="ECO:0000313" key="14">
    <source>
        <dbReference type="EMBL" id="WYM44994.1"/>
    </source>
</evidence>
<evidence type="ECO:0000256" key="9">
    <source>
        <dbReference type="ARBA" id="ARBA00023065"/>
    </source>
</evidence>
<evidence type="ECO:0000256" key="3">
    <source>
        <dbReference type="ARBA" id="ARBA00011291"/>
    </source>
</evidence>
<organism evidence="14">
    <name type="scientific">Laelaps nuttalli</name>
    <dbReference type="NCBI Taxonomy" id="2902835"/>
    <lineage>
        <taxon>Eukaryota</taxon>
        <taxon>Metazoa</taxon>
        <taxon>Ecdysozoa</taxon>
        <taxon>Arthropoda</taxon>
        <taxon>Chelicerata</taxon>
        <taxon>Arachnida</taxon>
        <taxon>Acari</taxon>
        <taxon>Parasitiformes</taxon>
        <taxon>Mesostigmata</taxon>
        <taxon>Gamasina</taxon>
        <taxon>Dermanyssoidea</taxon>
        <taxon>Laelapidae</taxon>
        <taxon>Laelaps</taxon>
    </lineage>
</organism>
<dbReference type="GO" id="GO:0045259">
    <property type="term" value="C:proton-transporting ATP synthase complex"/>
    <property type="evidence" value="ECO:0007669"/>
    <property type="project" value="UniProtKB-KW"/>
</dbReference>
<evidence type="ECO:0000256" key="1">
    <source>
        <dbReference type="ARBA" id="ARBA00004304"/>
    </source>
</evidence>
<evidence type="ECO:0000256" key="12">
    <source>
        <dbReference type="RuleBase" id="RU003661"/>
    </source>
</evidence>
<gene>
    <name evidence="14" type="primary">atp8</name>
</gene>
<evidence type="ECO:0000256" key="6">
    <source>
        <dbReference type="ARBA" id="ARBA00022692"/>
    </source>
</evidence>
<keyword evidence="4 12" id="KW-0813">Transport</keyword>
<dbReference type="GO" id="GO:0015078">
    <property type="term" value="F:proton transmembrane transporter activity"/>
    <property type="evidence" value="ECO:0007669"/>
    <property type="project" value="InterPro"/>
</dbReference>
<comment type="subunit">
    <text evidence="3">F-type ATPases have 2 components, CF(1) - the catalytic core - and CF(0) - the membrane proton channel.</text>
</comment>
<dbReference type="AlphaFoldDB" id="A0AAU6QDU0"/>
<evidence type="ECO:0000256" key="4">
    <source>
        <dbReference type="ARBA" id="ARBA00022448"/>
    </source>
</evidence>
<keyword evidence="6 12" id="KW-0812">Transmembrane</keyword>
<reference evidence="14" key="1">
    <citation type="submission" date="2024-07" db="EMBL/GenBank/DDBJ databases">
        <authorList>
            <person name="Yuan B."/>
            <person name="He G."/>
            <person name="Dong W."/>
        </authorList>
    </citation>
    <scope>NUCLEOTIDE SEQUENCE</scope>
</reference>
<keyword evidence="5 12" id="KW-0138">CF(0)</keyword>
<accession>A0AAU6QDU0</accession>
<dbReference type="EMBL" id="OR522700">
    <property type="protein sequence ID" value="WYM44994.1"/>
    <property type="molecule type" value="Genomic_DNA"/>
</dbReference>
<sequence length="34" mass="4173">MPQMYPSYWLVIFLMILLMVLIISVKVYFTYLEN</sequence>
<dbReference type="GO" id="GO:0015986">
    <property type="term" value="P:proton motive force-driven ATP synthesis"/>
    <property type="evidence" value="ECO:0007669"/>
    <property type="project" value="InterPro"/>
</dbReference>
<comment type="similarity">
    <text evidence="2 12">Belongs to the ATPase protein 8 family.</text>
</comment>
<evidence type="ECO:0000256" key="13">
    <source>
        <dbReference type="SAM" id="Phobius"/>
    </source>
</evidence>
<evidence type="ECO:0000256" key="2">
    <source>
        <dbReference type="ARBA" id="ARBA00008892"/>
    </source>
</evidence>
<evidence type="ECO:0000256" key="11">
    <source>
        <dbReference type="ARBA" id="ARBA00023136"/>
    </source>
</evidence>
<evidence type="ECO:0000256" key="7">
    <source>
        <dbReference type="ARBA" id="ARBA00022781"/>
    </source>
</evidence>
<keyword evidence="7 12" id="KW-0375">Hydrogen ion transport</keyword>
<comment type="subcellular location">
    <subcellularLocation>
        <location evidence="1 12">Mitochondrion membrane</location>
        <topology evidence="1 12">Single-pass membrane protein</topology>
    </subcellularLocation>
</comment>
<evidence type="ECO:0000256" key="10">
    <source>
        <dbReference type="ARBA" id="ARBA00023128"/>
    </source>
</evidence>